<evidence type="ECO:0000256" key="5">
    <source>
        <dbReference type="ARBA" id="ARBA00022475"/>
    </source>
</evidence>
<dbReference type="InterPro" id="IPR051521">
    <property type="entry name" value="tRNA_Mod/Golgi_Maint"/>
</dbReference>
<feature type="transmembrane region" description="Helical" evidence="16">
    <location>
        <begin position="169"/>
        <end position="189"/>
    </location>
</feature>
<protein>
    <recommendedName>
        <fullName evidence="4">Protein YIPF3</fullName>
    </recommendedName>
    <alternativeName>
        <fullName evidence="14">YIP1 family member 3</fullName>
    </alternativeName>
</protein>
<keyword evidence="8" id="KW-0221">Differentiation</keyword>
<evidence type="ECO:0000256" key="2">
    <source>
        <dbReference type="ARBA" id="ARBA00004496"/>
    </source>
</evidence>
<evidence type="ECO:0000256" key="13">
    <source>
        <dbReference type="ARBA" id="ARBA00024809"/>
    </source>
</evidence>
<keyword evidence="7 16" id="KW-0812">Transmembrane</keyword>
<dbReference type="Proteomes" id="UP001159427">
    <property type="component" value="Unassembled WGS sequence"/>
</dbReference>
<evidence type="ECO:0000256" key="15">
    <source>
        <dbReference type="SAM" id="MobiDB-lite"/>
    </source>
</evidence>
<evidence type="ECO:0000256" key="1">
    <source>
        <dbReference type="ARBA" id="ARBA00004257"/>
    </source>
</evidence>
<keyword evidence="11 16" id="KW-0472">Membrane</keyword>
<feature type="region of interest" description="Disordered" evidence="15">
    <location>
        <begin position="35"/>
        <end position="64"/>
    </location>
</feature>
<evidence type="ECO:0000256" key="3">
    <source>
        <dbReference type="ARBA" id="ARBA00004651"/>
    </source>
</evidence>
<evidence type="ECO:0000256" key="4">
    <source>
        <dbReference type="ARBA" id="ARBA00015622"/>
    </source>
</evidence>
<feature type="region of interest" description="Disordered" evidence="15">
    <location>
        <begin position="1"/>
        <end position="22"/>
    </location>
</feature>
<evidence type="ECO:0000256" key="16">
    <source>
        <dbReference type="SAM" id="Phobius"/>
    </source>
</evidence>
<dbReference type="PANTHER" id="PTHR15627:SF14">
    <property type="entry name" value="PROTEIN YIPF3"/>
    <property type="match status" value="1"/>
</dbReference>
<keyword evidence="9 16" id="KW-1133">Transmembrane helix</keyword>
<feature type="transmembrane region" description="Helical" evidence="16">
    <location>
        <begin position="139"/>
        <end position="157"/>
    </location>
</feature>
<comment type="subcellular location">
    <subcellularLocation>
        <location evidence="3">Cell membrane</location>
        <topology evidence="3">Multi-pass membrane protein</topology>
    </subcellularLocation>
    <subcellularLocation>
        <location evidence="2">Cytoplasm</location>
    </subcellularLocation>
    <subcellularLocation>
        <location evidence="1">Golgi apparatus</location>
        <location evidence="1">cis-Golgi network membrane</location>
        <topology evidence="1">Multi-pass membrane protein</topology>
    </subcellularLocation>
</comment>
<keyword evidence="12" id="KW-0325">Glycoprotein</keyword>
<proteinExistence type="predicted"/>
<keyword evidence="5" id="KW-1003">Cell membrane</keyword>
<feature type="transmembrane region" description="Helical" evidence="16">
    <location>
        <begin position="201"/>
        <end position="226"/>
    </location>
</feature>
<organism evidence="17 18">
    <name type="scientific">Porites evermanni</name>
    <dbReference type="NCBI Taxonomy" id="104178"/>
    <lineage>
        <taxon>Eukaryota</taxon>
        <taxon>Metazoa</taxon>
        <taxon>Cnidaria</taxon>
        <taxon>Anthozoa</taxon>
        <taxon>Hexacorallia</taxon>
        <taxon>Scleractinia</taxon>
        <taxon>Fungiina</taxon>
        <taxon>Poritidae</taxon>
        <taxon>Porites</taxon>
    </lineage>
</organism>
<comment type="caution">
    <text evidence="17">The sequence shown here is derived from an EMBL/GenBank/DDBJ whole genome shotgun (WGS) entry which is preliminary data.</text>
</comment>
<evidence type="ECO:0000256" key="14">
    <source>
        <dbReference type="ARBA" id="ARBA00032951"/>
    </source>
</evidence>
<evidence type="ECO:0000313" key="18">
    <source>
        <dbReference type="Proteomes" id="UP001159427"/>
    </source>
</evidence>
<name>A0ABN8PNH1_9CNID</name>
<evidence type="ECO:0000256" key="6">
    <source>
        <dbReference type="ARBA" id="ARBA00022490"/>
    </source>
</evidence>
<keyword evidence="10" id="KW-0333">Golgi apparatus</keyword>
<dbReference type="PANTHER" id="PTHR15627">
    <property type="entry name" value="NATURAL KILLER CELL-SPECIFIC ANTIGEN KLIP1"/>
    <property type="match status" value="1"/>
</dbReference>
<reference evidence="17 18" key="1">
    <citation type="submission" date="2022-05" db="EMBL/GenBank/DDBJ databases">
        <authorList>
            <consortium name="Genoscope - CEA"/>
            <person name="William W."/>
        </authorList>
    </citation>
    <scope>NUCLEOTIDE SEQUENCE [LARGE SCALE GENOMIC DNA]</scope>
</reference>
<evidence type="ECO:0000256" key="9">
    <source>
        <dbReference type="ARBA" id="ARBA00022989"/>
    </source>
</evidence>
<feature type="transmembrane region" description="Helical" evidence="16">
    <location>
        <begin position="232"/>
        <end position="251"/>
    </location>
</feature>
<feature type="compositionally biased region" description="Basic and acidic residues" evidence="15">
    <location>
        <begin position="1"/>
        <end position="10"/>
    </location>
</feature>
<evidence type="ECO:0000313" key="17">
    <source>
        <dbReference type="EMBL" id="CAH3147537.1"/>
    </source>
</evidence>
<feature type="transmembrane region" description="Helical" evidence="16">
    <location>
        <begin position="263"/>
        <end position="284"/>
    </location>
</feature>
<dbReference type="EMBL" id="CALNXI010000932">
    <property type="protein sequence ID" value="CAH3147537.1"/>
    <property type="molecule type" value="Genomic_DNA"/>
</dbReference>
<comment type="function">
    <text evidence="13">Involved in the maintenance of the Golgi structure. May play a role in hematopoiesis.</text>
</comment>
<evidence type="ECO:0000256" key="11">
    <source>
        <dbReference type="ARBA" id="ARBA00023136"/>
    </source>
</evidence>
<evidence type="ECO:0000256" key="7">
    <source>
        <dbReference type="ARBA" id="ARBA00022692"/>
    </source>
</evidence>
<keyword evidence="6" id="KW-0963">Cytoplasm</keyword>
<evidence type="ECO:0000256" key="12">
    <source>
        <dbReference type="ARBA" id="ARBA00023180"/>
    </source>
</evidence>
<evidence type="ECO:0000256" key="10">
    <source>
        <dbReference type="ARBA" id="ARBA00023034"/>
    </source>
</evidence>
<gene>
    <name evidence="17" type="ORF">PEVE_00044308</name>
</gene>
<sequence length="374" mass="41226">MATLGDEDKSSSASSEESRSSSWYLVQDTSSAVIDIANTDDLQSEPGNVESPGGSPSRQGVSETEFMERIRERMAQEVGGYVWQAGKQSAKRAFDLYANIDILRPYFDVEPVQVRDRLLYSLIPKMPTTASPQTVVGELYGPLMLVFTLIAILLFGMKTSGHTVQEGTLMGTAFGVCFGYWIGGSALFYSVSFMCNTHLTFLQILSLSGYALFGNVVCLFLTTVGYHHSHSFFYALWLVFGGLSAAKLVTVFMSRTFNRRQGLIAGGVVAAVHLLFLLYLHFAYHSVYEEHVDLILSRQSREALTTSLQNFVPSAASADKVTTHLARVKRSMNGSKCDDTVQIQAPLFAPQRWGRLERRASGGERLEAAVIIGY</sequence>
<keyword evidence="18" id="KW-1185">Reference proteome</keyword>
<evidence type="ECO:0000256" key="8">
    <source>
        <dbReference type="ARBA" id="ARBA00022782"/>
    </source>
</evidence>
<accession>A0ABN8PNH1</accession>